<reference evidence="1" key="1">
    <citation type="journal article" date="2020" name="Stud. Mycol.">
        <title>101 Dothideomycetes genomes: a test case for predicting lifestyles and emergence of pathogens.</title>
        <authorList>
            <person name="Haridas S."/>
            <person name="Albert R."/>
            <person name="Binder M."/>
            <person name="Bloem J."/>
            <person name="Labutti K."/>
            <person name="Salamov A."/>
            <person name="Andreopoulos B."/>
            <person name="Baker S."/>
            <person name="Barry K."/>
            <person name="Bills G."/>
            <person name="Bluhm B."/>
            <person name="Cannon C."/>
            <person name="Castanera R."/>
            <person name="Culley D."/>
            <person name="Daum C."/>
            <person name="Ezra D."/>
            <person name="Gonzalez J."/>
            <person name="Henrissat B."/>
            <person name="Kuo A."/>
            <person name="Liang C."/>
            <person name="Lipzen A."/>
            <person name="Lutzoni F."/>
            <person name="Magnuson J."/>
            <person name="Mondo S."/>
            <person name="Nolan M."/>
            <person name="Ohm R."/>
            <person name="Pangilinan J."/>
            <person name="Park H.-J."/>
            <person name="Ramirez L."/>
            <person name="Alfaro M."/>
            <person name="Sun H."/>
            <person name="Tritt A."/>
            <person name="Yoshinaga Y."/>
            <person name="Zwiers L.-H."/>
            <person name="Turgeon B."/>
            <person name="Goodwin S."/>
            <person name="Spatafora J."/>
            <person name="Crous P."/>
            <person name="Grigoriev I."/>
        </authorList>
    </citation>
    <scope>NUCLEOTIDE SEQUENCE</scope>
    <source>
        <strain evidence="1">CBS 175.79</strain>
    </source>
</reference>
<dbReference type="RefSeq" id="XP_033382785.1">
    <property type="nucleotide sequence ID" value="XM_033525975.1"/>
</dbReference>
<dbReference type="GeneID" id="54283372"/>
<dbReference type="InterPro" id="IPR016477">
    <property type="entry name" value="Fructo-/Ketosamine-3-kinase"/>
</dbReference>
<gene>
    <name evidence="1" type="ORF">BU24DRAFT_410192</name>
</gene>
<proteinExistence type="predicted"/>
<evidence type="ECO:0000313" key="2">
    <source>
        <dbReference type="Proteomes" id="UP000799778"/>
    </source>
</evidence>
<dbReference type="OrthoDB" id="5772781at2759"/>
<organism evidence="1 2">
    <name type="scientific">Aaosphaeria arxii CBS 175.79</name>
    <dbReference type="NCBI Taxonomy" id="1450172"/>
    <lineage>
        <taxon>Eukaryota</taxon>
        <taxon>Fungi</taxon>
        <taxon>Dikarya</taxon>
        <taxon>Ascomycota</taxon>
        <taxon>Pezizomycotina</taxon>
        <taxon>Dothideomycetes</taxon>
        <taxon>Pleosporomycetidae</taxon>
        <taxon>Pleosporales</taxon>
        <taxon>Pleosporales incertae sedis</taxon>
        <taxon>Aaosphaeria</taxon>
    </lineage>
</organism>
<sequence length="276" mass="31298">MPSTNLPPYQDKFLHYQKFTRLPVRIMACQLSAPAKRPETQLRYIRGQSGGKLVEGNFPLEQVVIDQLPPGTLVVSCNQYGASEWTVLARIDTLSTDSKPKAYFLKGRPITCPFFWAVLRHHSAPKLSPELIPKPHAWGQFNAADPKAYYYLCDFLELTKDVPDPVSLCEKLVTLQKRSASPSNMFGFHVKPLRGNLPLDTTWNPSWQSFFIQLFRGSLELDQARNRQWSETEQKLIEQTMTHVVPRVLGPLETGGRFVKASHIHGGTQSQPKTHC</sequence>
<evidence type="ECO:0000313" key="1">
    <source>
        <dbReference type="EMBL" id="KAF2014446.1"/>
    </source>
</evidence>
<protein>
    <submittedName>
        <fullName evidence="1">Uncharacterized protein</fullName>
    </submittedName>
</protein>
<dbReference type="Pfam" id="PF03881">
    <property type="entry name" value="Fructosamin_kin"/>
    <property type="match status" value="1"/>
</dbReference>
<dbReference type="PANTHER" id="PTHR12149">
    <property type="entry name" value="FRUCTOSAMINE 3 KINASE-RELATED PROTEIN"/>
    <property type="match status" value="1"/>
</dbReference>
<dbReference type="AlphaFoldDB" id="A0A6A5XNG5"/>
<dbReference type="Gene3D" id="3.90.1200.10">
    <property type="match status" value="1"/>
</dbReference>
<accession>A0A6A5XNG5</accession>
<dbReference type="EMBL" id="ML978070">
    <property type="protein sequence ID" value="KAF2014446.1"/>
    <property type="molecule type" value="Genomic_DNA"/>
</dbReference>
<keyword evidence="2" id="KW-1185">Reference proteome</keyword>
<dbReference type="PANTHER" id="PTHR12149:SF8">
    <property type="entry name" value="PROTEIN-RIBULOSAMINE 3-KINASE"/>
    <property type="match status" value="1"/>
</dbReference>
<dbReference type="Proteomes" id="UP000799778">
    <property type="component" value="Unassembled WGS sequence"/>
</dbReference>
<name>A0A6A5XNG5_9PLEO</name>